<sequence>MSVKVGIDQIGFYTPDHYLPLADLAVARGDDPNKYLIGIGQTKQAVIPPTQDVVTMAANAAEQILTDTSKSEIAMVLFGTESGVDNSKASAVYLAHLLGLPANTRAIELKQACYGATAGLQIAADFVRVHPAAKVLVIGADIARYGLHSAGEVTQGGGAIAMLVTADPRILTLDEVSSYHTEDVMDFWRPVYRTEALVDGRYSTNVYLKFFEKVWRDYQNQTGKTIADFAAFVFHLPFTKMGRKGLQQILPSASADQQVSLTANFEASQEDNRNVGNLYTGSLYLSFLSLLRHGPLQGGETIGLFSYGSGAEGEFFSGTVEPTYHEGFAEAKIAAMLDHRTAVIVDEYEELFNEQLPNDAEDVRLPVGTEHAQYYLAGRRGEQRLYRQQGTNK</sequence>
<feature type="binding site" evidence="4">
    <location>
        <position position="145"/>
    </location>
    <ligand>
        <name>(3S)-3-hydroxy-3-methylglutaryl-CoA</name>
        <dbReference type="ChEBI" id="CHEBI:43074"/>
    </ligand>
</feature>
<evidence type="ECO:0000259" key="5">
    <source>
        <dbReference type="Pfam" id="PF01154"/>
    </source>
</evidence>
<name>A0A0R2DFG7_9LACO</name>
<feature type="domain" description="Hydroxymethylglutaryl-coenzyme A synthase C-terminal" evidence="6">
    <location>
        <begin position="174"/>
        <end position="257"/>
    </location>
</feature>
<comment type="caution">
    <text evidence="7">The sequence shown here is derived from an EMBL/GenBank/DDBJ whole genome shotgun (WGS) entry which is preliminary data.</text>
</comment>
<dbReference type="OrthoDB" id="9769523at2"/>
<evidence type="ECO:0000256" key="1">
    <source>
        <dbReference type="ARBA" id="ARBA00007061"/>
    </source>
</evidence>
<dbReference type="GO" id="GO:0004421">
    <property type="term" value="F:hydroxymethylglutaryl-CoA synthase activity"/>
    <property type="evidence" value="ECO:0007669"/>
    <property type="project" value="InterPro"/>
</dbReference>
<dbReference type="InterPro" id="IPR013528">
    <property type="entry name" value="HMG_CoA_synth_N"/>
</dbReference>
<dbReference type="AlphaFoldDB" id="A0A0R2DFG7"/>
<dbReference type="InterPro" id="IPR016039">
    <property type="entry name" value="Thiolase-like"/>
</dbReference>
<evidence type="ECO:0000256" key="4">
    <source>
        <dbReference type="PIRSR" id="PIRSR611554-2"/>
    </source>
</evidence>
<feature type="active site" description="Proton donor/acceptor" evidence="3">
    <location>
        <position position="81"/>
    </location>
</feature>
<evidence type="ECO:0000256" key="3">
    <source>
        <dbReference type="PIRSR" id="PIRSR611554-1"/>
    </source>
</evidence>
<feature type="binding site" evidence="4">
    <location>
        <position position="277"/>
    </location>
    <ligand>
        <name>(3S)-3-hydroxy-3-methylglutaryl-CoA</name>
        <dbReference type="ChEBI" id="CHEBI:43074"/>
    </ligand>
</feature>
<dbReference type="Proteomes" id="UP000051589">
    <property type="component" value="Unassembled WGS sequence"/>
</dbReference>
<dbReference type="GO" id="GO:0006084">
    <property type="term" value="P:acetyl-CoA metabolic process"/>
    <property type="evidence" value="ECO:0007669"/>
    <property type="project" value="InterPro"/>
</dbReference>
<dbReference type="STRING" id="1423803.FD13_GL001503"/>
<dbReference type="SUPFAM" id="SSF53901">
    <property type="entry name" value="Thiolase-like"/>
    <property type="match status" value="2"/>
</dbReference>
<evidence type="ECO:0000313" key="7">
    <source>
        <dbReference type="EMBL" id="KRN02784.1"/>
    </source>
</evidence>
<dbReference type="EMBL" id="AYZH01000004">
    <property type="protein sequence ID" value="KRN02784.1"/>
    <property type="molecule type" value="Genomic_DNA"/>
</dbReference>
<evidence type="ECO:0000259" key="6">
    <source>
        <dbReference type="Pfam" id="PF08540"/>
    </source>
</evidence>
<dbReference type="PANTHER" id="PTHR43323">
    <property type="entry name" value="3-HYDROXY-3-METHYLGLUTARYL COENZYME A SYNTHASE"/>
    <property type="match status" value="1"/>
</dbReference>
<feature type="binding site" evidence="4">
    <location>
        <position position="244"/>
    </location>
    <ligand>
        <name>(3S)-3-hydroxy-3-methylglutaryl-CoA</name>
        <dbReference type="ChEBI" id="CHEBI:43074"/>
    </ligand>
</feature>
<feature type="domain" description="Hydroxymethylglutaryl-coenzyme A synthase N-terminal" evidence="5">
    <location>
        <begin position="4"/>
        <end position="166"/>
    </location>
</feature>
<dbReference type="InterPro" id="IPR011554">
    <property type="entry name" value="HMG_CoA_synthase_prok"/>
</dbReference>
<keyword evidence="2" id="KW-0808">Transferase</keyword>
<dbReference type="Gene3D" id="3.40.47.10">
    <property type="match status" value="2"/>
</dbReference>
<protein>
    <submittedName>
        <fullName evidence="7">3-hydroxy-3-methylglutaryl-CoA synthase</fullName>
    </submittedName>
</protein>
<dbReference type="Pfam" id="PF01154">
    <property type="entry name" value="HMG_CoA_synt_N"/>
    <property type="match status" value="1"/>
</dbReference>
<feature type="active site" description="Proton donor/acceptor" evidence="3">
    <location>
        <position position="235"/>
    </location>
</feature>
<dbReference type="CDD" id="cd00827">
    <property type="entry name" value="init_cond_enzymes"/>
    <property type="match status" value="1"/>
</dbReference>
<organism evidence="7 8">
    <name type="scientific">Levilactobacillus senmaizukei DSM 21775 = NBRC 103853</name>
    <dbReference type="NCBI Taxonomy" id="1423803"/>
    <lineage>
        <taxon>Bacteria</taxon>
        <taxon>Bacillati</taxon>
        <taxon>Bacillota</taxon>
        <taxon>Bacilli</taxon>
        <taxon>Lactobacillales</taxon>
        <taxon>Lactobacillaceae</taxon>
        <taxon>Levilactobacillus</taxon>
    </lineage>
</organism>
<comment type="similarity">
    <text evidence="1">Belongs to the thiolase-like superfamily. HMG-CoA synthase family.</text>
</comment>
<gene>
    <name evidence="7" type="ORF">FD13_GL001503</name>
</gene>
<dbReference type="PANTHER" id="PTHR43323:SF2">
    <property type="entry name" value="HYDROXYMETHYLGLUTARYL-COA SYNTHASE"/>
    <property type="match status" value="1"/>
</dbReference>
<keyword evidence="8" id="KW-1185">Reference proteome</keyword>
<dbReference type="InterPro" id="IPR013746">
    <property type="entry name" value="HMG_CoA_synt_C_dom"/>
</dbReference>
<evidence type="ECO:0000313" key="8">
    <source>
        <dbReference type="Proteomes" id="UP000051589"/>
    </source>
</evidence>
<evidence type="ECO:0000256" key="2">
    <source>
        <dbReference type="ARBA" id="ARBA00022679"/>
    </source>
</evidence>
<dbReference type="Pfam" id="PF08540">
    <property type="entry name" value="HMG_CoA_synt_C"/>
    <property type="match status" value="2"/>
</dbReference>
<accession>A0A0R2DFG7</accession>
<dbReference type="NCBIfam" id="TIGR01835">
    <property type="entry name" value="HMG-CoA-S_prok"/>
    <property type="match status" value="1"/>
</dbReference>
<feature type="active site" description="Acyl-thioester intermediate" evidence="3">
    <location>
        <position position="113"/>
    </location>
</feature>
<proteinExistence type="inferred from homology"/>
<dbReference type="RefSeq" id="WP_061775943.1">
    <property type="nucleotide sequence ID" value="NZ_AYZH01000004.1"/>
</dbReference>
<dbReference type="PATRIC" id="fig|1423803.3.peg.1548"/>
<reference evidence="7 8" key="1">
    <citation type="journal article" date="2015" name="Genome Announc.">
        <title>Expanding the biotechnology potential of lactobacilli through comparative genomics of 213 strains and associated genera.</title>
        <authorList>
            <person name="Sun Z."/>
            <person name="Harris H.M."/>
            <person name="McCann A."/>
            <person name="Guo C."/>
            <person name="Argimon S."/>
            <person name="Zhang W."/>
            <person name="Yang X."/>
            <person name="Jeffery I.B."/>
            <person name="Cooney J.C."/>
            <person name="Kagawa T.F."/>
            <person name="Liu W."/>
            <person name="Song Y."/>
            <person name="Salvetti E."/>
            <person name="Wrobel A."/>
            <person name="Rasinkangas P."/>
            <person name="Parkhill J."/>
            <person name="Rea M.C."/>
            <person name="O'Sullivan O."/>
            <person name="Ritari J."/>
            <person name="Douillard F.P."/>
            <person name="Paul Ross R."/>
            <person name="Yang R."/>
            <person name="Briner A.E."/>
            <person name="Felis G.E."/>
            <person name="de Vos W.M."/>
            <person name="Barrangou R."/>
            <person name="Klaenhammer T.R."/>
            <person name="Caufield P.W."/>
            <person name="Cui Y."/>
            <person name="Zhang H."/>
            <person name="O'Toole P.W."/>
        </authorList>
    </citation>
    <scope>NUCLEOTIDE SEQUENCE [LARGE SCALE GENOMIC DNA]</scope>
    <source>
        <strain evidence="7 8">DSM 21775</strain>
    </source>
</reference>
<feature type="domain" description="Hydroxymethylglutaryl-coenzyme A synthase C-terminal" evidence="6">
    <location>
        <begin position="270"/>
        <end position="353"/>
    </location>
</feature>
<feature type="binding site" evidence="4">
    <location>
        <position position="31"/>
    </location>
    <ligand>
        <name>(3S)-3-hydroxy-3-methylglutaryl-CoA</name>
        <dbReference type="ChEBI" id="CHEBI:43074"/>
    </ligand>
</feature>